<evidence type="ECO:0000313" key="1">
    <source>
        <dbReference type="EMBL" id="KAK7955973.1"/>
    </source>
</evidence>
<reference evidence="1 2" key="1">
    <citation type="submission" date="2023-01" db="EMBL/GenBank/DDBJ databases">
        <title>Analysis of 21 Apiospora genomes using comparative genomics revels a genus with tremendous synthesis potential of carbohydrate active enzymes and secondary metabolites.</title>
        <authorList>
            <person name="Sorensen T."/>
        </authorList>
    </citation>
    <scope>NUCLEOTIDE SEQUENCE [LARGE SCALE GENOMIC DNA]</scope>
    <source>
        <strain evidence="1 2">CBS 24483</strain>
    </source>
</reference>
<comment type="caution">
    <text evidence="1">The sequence shown here is derived from an EMBL/GenBank/DDBJ whole genome shotgun (WGS) entry which is preliminary data.</text>
</comment>
<dbReference type="GeneID" id="92074479"/>
<gene>
    <name evidence="1" type="ORF">PG986_005195</name>
</gene>
<evidence type="ECO:0000313" key="2">
    <source>
        <dbReference type="Proteomes" id="UP001391051"/>
    </source>
</evidence>
<dbReference type="Proteomes" id="UP001391051">
    <property type="component" value="Unassembled WGS sequence"/>
</dbReference>
<name>A0ABR1QGW0_9PEZI</name>
<accession>A0ABR1QGW0</accession>
<protein>
    <recommendedName>
        <fullName evidence="3">Stc1 domain-containing protein</fullName>
    </recommendedName>
</protein>
<keyword evidence="2" id="KW-1185">Reference proteome</keyword>
<sequence length="326" mass="36916">MSEYLCILCGEHPDVGQNQTCEACRVAAQDRRQQQALNRQRVDKEWTQRYGKGGPGAGGREPARCVLCRATPAMEGEPRCYNCTMIGRAHAAKELRRNEHRRAKTQAELACRRRLELMEQGRCRRCASEWPVDGQRECAKCGEAGEAKRVKAAERKRELGAIRYEAIKSQGLCAQCKKAPARSGRTQCEECAEKGRKRKVGPEAWERKLRAQQQRRDEIKRKGMCTLCRRRPPRVEMTYCEPCALKRRRKSRGLKPSSREDDAVRHADELMQVVQDIDGGDLYAPGEAVQDSLPVPAVEVQESSDQGLLETVSQVDDRMAIDFLLC</sequence>
<organism evidence="1 2">
    <name type="scientific">Apiospora aurea</name>
    <dbReference type="NCBI Taxonomy" id="335848"/>
    <lineage>
        <taxon>Eukaryota</taxon>
        <taxon>Fungi</taxon>
        <taxon>Dikarya</taxon>
        <taxon>Ascomycota</taxon>
        <taxon>Pezizomycotina</taxon>
        <taxon>Sordariomycetes</taxon>
        <taxon>Xylariomycetidae</taxon>
        <taxon>Amphisphaeriales</taxon>
        <taxon>Apiosporaceae</taxon>
        <taxon>Apiospora</taxon>
    </lineage>
</organism>
<dbReference type="EMBL" id="JAQQWE010000004">
    <property type="protein sequence ID" value="KAK7955973.1"/>
    <property type="molecule type" value="Genomic_DNA"/>
</dbReference>
<dbReference type="RefSeq" id="XP_066701279.1">
    <property type="nucleotide sequence ID" value="XM_066841417.1"/>
</dbReference>
<evidence type="ECO:0008006" key="3">
    <source>
        <dbReference type="Google" id="ProtNLM"/>
    </source>
</evidence>
<proteinExistence type="predicted"/>